<name>A0A645ECT4_9ZZZZ</name>
<sequence length="180" mass="19765">MTEPMAWARAERNAKNTPIRTTFCGSSLLGLPRITQATPKRVMSTPNHPSGLMRSPKKRMASTTVIGGAKMEISRVRRGPMEFSASKYIVSPKPMPSAPLTRSNIKAKGVRAVGDSLRKRLISRSSRMAPTPLMRFSSVGRMDLPNFLKTKLEIAQKSAAEIAASSPEKRIKVENNTCIL</sequence>
<dbReference type="EMBL" id="VSSQ01045604">
    <property type="protein sequence ID" value="MPM99516.1"/>
    <property type="molecule type" value="Genomic_DNA"/>
</dbReference>
<evidence type="ECO:0000256" key="1">
    <source>
        <dbReference type="SAM" id="MobiDB-lite"/>
    </source>
</evidence>
<dbReference type="AlphaFoldDB" id="A0A645ECT4"/>
<proteinExistence type="predicted"/>
<feature type="region of interest" description="Disordered" evidence="1">
    <location>
        <begin position="41"/>
        <end position="60"/>
    </location>
</feature>
<protein>
    <submittedName>
        <fullName evidence="2">Uncharacterized protein</fullName>
    </submittedName>
</protein>
<accession>A0A645ECT4</accession>
<organism evidence="2">
    <name type="scientific">bioreactor metagenome</name>
    <dbReference type="NCBI Taxonomy" id="1076179"/>
    <lineage>
        <taxon>unclassified sequences</taxon>
        <taxon>metagenomes</taxon>
        <taxon>ecological metagenomes</taxon>
    </lineage>
</organism>
<gene>
    <name evidence="2" type="ORF">SDC9_146708</name>
</gene>
<evidence type="ECO:0000313" key="2">
    <source>
        <dbReference type="EMBL" id="MPM99516.1"/>
    </source>
</evidence>
<comment type="caution">
    <text evidence="2">The sequence shown here is derived from an EMBL/GenBank/DDBJ whole genome shotgun (WGS) entry which is preliminary data.</text>
</comment>
<reference evidence="2" key="1">
    <citation type="submission" date="2019-08" db="EMBL/GenBank/DDBJ databases">
        <authorList>
            <person name="Kucharzyk K."/>
            <person name="Murdoch R.W."/>
            <person name="Higgins S."/>
            <person name="Loffler F."/>
        </authorList>
    </citation>
    <scope>NUCLEOTIDE SEQUENCE</scope>
</reference>